<name>A0A8J6NLU3_9CHLR</name>
<proteinExistence type="predicted"/>
<dbReference type="InterPro" id="IPR022026">
    <property type="entry name" value="DUF5981"/>
</dbReference>
<dbReference type="AlphaFoldDB" id="A0A8J6NLU3"/>
<evidence type="ECO:0000313" key="2">
    <source>
        <dbReference type="EMBL" id="MBC8335703.1"/>
    </source>
</evidence>
<organism evidence="2 3">
    <name type="scientific">Candidatus Desulfolinea nitratireducens</name>
    <dbReference type="NCBI Taxonomy" id="2841698"/>
    <lineage>
        <taxon>Bacteria</taxon>
        <taxon>Bacillati</taxon>
        <taxon>Chloroflexota</taxon>
        <taxon>Anaerolineae</taxon>
        <taxon>Anaerolineales</taxon>
        <taxon>Anaerolineales incertae sedis</taxon>
        <taxon>Candidatus Desulfolinea</taxon>
    </lineage>
</organism>
<dbReference type="EMBL" id="JACNJN010000119">
    <property type="protein sequence ID" value="MBC8335703.1"/>
    <property type="molecule type" value="Genomic_DNA"/>
</dbReference>
<feature type="domain" description="Methylene-tetrahydrofolate reductase C-terminal-like" evidence="1">
    <location>
        <begin position="38"/>
        <end position="128"/>
    </location>
</feature>
<reference evidence="2 3" key="1">
    <citation type="submission" date="2020-08" db="EMBL/GenBank/DDBJ databases">
        <title>Bridging the membrane lipid divide: bacteria of the FCB group superphylum have the potential to synthesize archaeal ether lipids.</title>
        <authorList>
            <person name="Villanueva L."/>
            <person name="Von Meijenfeldt F.A.B."/>
            <person name="Westbye A.B."/>
            <person name="Yadav S."/>
            <person name="Hopmans E.C."/>
            <person name="Dutilh B.E."/>
            <person name="Sinninghe Damste J.S."/>
        </authorList>
    </citation>
    <scope>NUCLEOTIDE SEQUENCE [LARGE SCALE GENOMIC DNA]</scope>
    <source>
        <strain evidence="2">NIOZ-UU36</strain>
    </source>
</reference>
<evidence type="ECO:0000259" key="1">
    <source>
        <dbReference type="Pfam" id="PF12225"/>
    </source>
</evidence>
<protein>
    <submittedName>
        <fullName evidence="2">Methylenetetrahydrofolate reductase C-terminal domain-containing protein</fullName>
    </submittedName>
</protein>
<dbReference type="Proteomes" id="UP000614469">
    <property type="component" value="Unassembled WGS sequence"/>
</dbReference>
<dbReference type="Pfam" id="PF12225">
    <property type="entry name" value="DUF5981"/>
    <property type="match status" value="1"/>
</dbReference>
<comment type="caution">
    <text evidence="2">The sequence shown here is derived from an EMBL/GenBank/DDBJ whole genome shotgun (WGS) entry which is preliminary data.</text>
</comment>
<evidence type="ECO:0000313" key="3">
    <source>
        <dbReference type="Proteomes" id="UP000614469"/>
    </source>
</evidence>
<accession>A0A8J6NLU3</accession>
<gene>
    <name evidence="2" type="ORF">H8E29_10580</name>
</gene>
<sequence length="164" mass="18760">MAIFGNLRNHPHWLETAYQLVEKIFRIADPLIRRIGYKRVDRWMHLPEKLSKGMLFDCQMCGQCTLHFTGMTCPMTCPKNLRNGPCGGVRSDKTCEVDPEMICIWVEAYERSTKMKVYGNEIHLIQPPLNQRFAGKSAFINELCCGDNSAPPAWKPTKGTEILL</sequence>